<feature type="compositionally biased region" description="Gly residues" evidence="1">
    <location>
        <begin position="118"/>
        <end position="137"/>
    </location>
</feature>
<proteinExistence type="predicted"/>
<accession>A0ABQ8TVU3</accession>
<name>A0ABQ8TVU3_PERAM</name>
<reference evidence="2 3" key="1">
    <citation type="journal article" date="2022" name="Allergy">
        <title>Genome assembly and annotation of Periplaneta americana reveal a comprehensive cockroach allergen profile.</title>
        <authorList>
            <person name="Wang L."/>
            <person name="Xiong Q."/>
            <person name="Saelim N."/>
            <person name="Wang L."/>
            <person name="Nong W."/>
            <person name="Wan A.T."/>
            <person name="Shi M."/>
            <person name="Liu X."/>
            <person name="Cao Q."/>
            <person name="Hui J.H.L."/>
            <person name="Sookrung N."/>
            <person name="Leung T.F."/>
            <person name="Tungtrongchitr A."/>
            <person name="Tsui S.K.W."/>
        </authorList>
    </citation>
    <scope>NUCLEOTIDE SEQUENCE [LARGE SCALE GENOMIC DNA]</scope>
    <source>
        <strain evidence="2">PWHHKU_190912</strain>
    </source>
</reference>
<evidence type="ECO:0000313" key="3">
    <source>
        <dbReference type="Proteomes" id="UP001148838"/>
    </source>
</evidence>
<protein>
    <submittedName>
        <fullName evidence="2">Uncharacterized protein</fullName>
    </submittedName>
</protein>
<comment type="caution">
    <text evidence="2">The sequence shown here is derived from an EMBL/GenBank/DDBJ whole genome shotgun (WGS) entry which is preliminary data.</text>
</comment>
<feature type="region of interest" description="Disordered" evidence="1">
    <location>
        <begin position="118"/>
        <end position="146"/>
    </location>
</feature>
<dbReference type="Proteomes" id="UP001148838">
    <property type="component" value="Unassembled WGS sequence"/>
</dbReference>
<dbReference type="EMBL" id="JAJSOF020000003">
    <property type="protein sequence ID" value="KAJ4449750.1"/>
    <property type="molecule type" value="Genomic_DNA"/>
</dbReference>
<evidence type="ECO:0000313" key="2">
    <source>
        <dbReference type="EMBL" id="KAJ4449750.1"/>
    </source>
</evidence>
<keyword evidence="3" id="KW-1185">Reference proteome</keyword>
<sequence length="146" mass="14821">MAGLCEGGNEPSGSLKTISISLQTLSRVFPSLYDSTLDQTMVGHPASASDRARFRSSILINARGPESQALPDQPTLKCAILPQLLIDPGPVRIRVGYSVSSHCKLLLHSNIPNINGGGGGGGGGDGGGGGGGSGGGGGDRERIFMY</sequence>
<evidence type="ECO:0000256" key="1">
    <source>
        <dbReference type="SAM" id="MobiDB-lite"/>
    </source>
</evidence>
<gene>
    <name evidence="2" type="ORF">ANN_01154</name>
</gene>
<organism evidence="2 3">
    <name type="scientific">Periplaneta americana</name>
    <name type="common">American cockroach</name>
    <name type="synonym">Blatta americana</name>
    <dbReference type="NCBI Taxonomy" id="6978"/>
    <lineage>
        <taxon>Eukaryota</taxon>
        <taxon>Metazoa</taxon>
        <taxon>Ecdysozoa</taxon>
        <taxon>Arthropoda</taxon>
        <taxon>Hexapoda</taxon>
        <taxon>Insecta</taxon>
        <taxon>Pterygota</taxon>
        <taxon>Neoptera</taxon>
        <taxon>Polyneoptera</taxon>
        <taxon>Dictyoptera</taxon>
        <taxon>Blattodea</taxon>
        <taxon>Blattoidea</taxon>
        <taxon>Blattidae</taxon>
        <taxon>Blattinae</taxon>
        <taxon>Periplaneta</taxon>
    </lineage>
</organism>